<dbReference type="Gene3D" id="3.40.50.880">
    <property type="match status" value="1"/>
</dbReference>
<dbReference type="SUPFAM" id="SSF52540">
    <property type="entry name" value="P-loop containing nucleoside triphosphate hydrolases"/>
    <property type="match status" value="1"/>
</dbReference>
<keyword evidence="8 12" id="KW-0665">Pyrimidine biosynthesis</keyword>
<evidence type="ECO:0000256" key="5">
    <source>
        <dbReference type="ARBA" id="ARBA00022741"/>
    </source>
</evidence>
<keyword evidence="16" id="KW-1185">Reference proteome</keyword>
<dbReference type="AlphaFoldDB" id="A0A2K3Q6F2"/>
<sequence length="578" mass="64183">MKYVLVSGGVVSGVGKGIIASSAGLLLKTIGLKAIKIDPYINVDAGTMNPKEHGECFVLKDGGETDLDLGNYERYLGLDLTRDNNITTGKIYKHVIEKERRGDYLGRTVQVVPHVTTAIIEHIERVSRISVDKTGSEPDVCIDSKGGTVGDIESMPFVEALTQLRHKAGKDNFINIHVSYIPIVNGEQKTKPTQHAVKSIRSAGLIPDLIACRCERPLERVTMDKIAQSCQVEVEQVVAVRDMPTIYQVPILLEQQGLLGLLRRSLVLNNVAPTPVLVTKGAEIWKKWNAIIPQEHSEKIDIALVGKYVELPDAYLSVTKSLEHSAMRCGRKLNLTWVDSEQLEDKTQKTDPVAFYKAWHEVSTSAGIIVPGGFGARGTEGMIKAAQWARERKTPYLGICLGMQIAVIEYARHICGKKDATSEEFDAQAEHHAIIFMPEGSKEHMGGTMRLGSRATHFQPGSEYSKLRALYGEVTTIEERHRHRYEVNPDFVEELEKAGLTFIGKDDSGNRMEIFELKDHPWFVGVQYHPEYLSRVLDPSRPYLGFIAAASGCLDRITKEALKEKTLVVNGVIGDSRF</sequence>
<evidence type="ECO:0000313" key="16">
    <source>
        <dbReference type="Proteomes" id="UP000236621"/>
    </source>
</evidence>
<organism evidence="15 16">
    <name type="scientific">Tolypocladium capitatum</name>
    <dbReference type="NCBI Taxonomy" id="45235"/>
    <lineage>
        <taxon>Eukaryota</taxon>
        <taxon>Fungi</taxon>
        <taxon>Dikarya</taxon>
        <taxon>Ascomycota</taxon>
        <taxon>Pezizomycotina</taxon>
        <taxon>Sordariomycetes</taxon>
        <taxon>Hypocreomycetidae</taxon>
        <taxon>Hypocreales</taxon>
        <taxon>Ophiocordycipitaceae</taxon>
        <taxon>Tolypocladium</taxon>
    </lineage>
</organism>
<dbReference type="GO" id="GO:0042802">
    <property type="term" value="F:identical protein binding"/>
    <property type="evidence" value="ECO:0007669"/>
    <property type="project" value="TreeGrafter"/>
</dbReference>
<evidence type="ECO:0000259" key="14">
    <source>
        <dbReference type="Pfam" id="PF06418"/>
    </source>
</evidence>
<dbReference type="Pfam" id="PF00117">
    <property type="entry name" value="GATase"/>
    <property type="match status" value="1"/>
</dbReference>
<dbReference type="NCBIfam" id="NF003792">
    <property type="entry name" value="PRK05380.1"/>
    <property type="match status" value="1"/>
</dbReference>
<dbReference type="PANTHER" id="PTHR11550:SF0">
    <property type="entry name" value="CTP SYNTHASE-RELATED"/>
    <property type="match status" value="1"/>
</dbReference>
<dbReference type="NCBIfam" id="TIGR00337">
    <property type="entry name" value="PyrG"/>
    <property type="match status" value="1"/>
</dbReference>
<evidence type="ECO:0000313" key="15">
    <source>
        <dbReference type="EMBL" id="PNY23166.1"/>
    </source>
</evidence>
<evidence type="ECO:0000256" key="4">
    <source>
        <dbReference type="ARBA" id="ARBA00022598"/>
    </source>
</evidence>
<dbReference type="Gene3D" id="3.40.50.300">
    <property type="entry name" value="P-loop containing nucleotide triphosphate hydrolases"/>
    <property type="match status" value="1"/>
</dbReference>
<dbReference type="GO" id="GO:0097268">
    <property type="term" value="C:cytoophidium"/>
    <property type="evidence" value="ECO:0007669"/>
    <property type="project" value="UniProtKB-ARBA"/>
</dbReference>
<comment type="caution">
    <text evidence="15">The sequence shown here is derived from an EMBL/GenBank/DDBJ whole genome shotgun (WGS) entry which is preliminary data.</text>
</comment>
<evidence type="ECO:0000256" key="8">
    <source>
        <dbReference type="ARBA" id="ARBA00022975"/>
    </source>
</evidence>
<evidence type="ECO:0000256" key="2">
    <source>
        <dbReference type="ARBA" id="ARBA00007533"/>
    </source>
</evidence>
<dbReference type="FunFam" id="3.40.50.300:FF:000207">
    <property type="entry name" value="CTP synthase"/>
    <property type="match status" value="1"/>
</dbReference>
<comment type="similarity">
    <text evidence="2 12">Belongs to the CTP synthase family.</text>
</comment>
<dbReference type="InterPro" id="IPR017926">
    <property type="entry name" value="GATASE"/>
</dbReference>
<gene>
    <name evidence="15" type="ORF">TCAP_06887</name>
</gene>
<evidence type="ECO:0000256" key="6">
    <source>
        <dbReference type="ARBA" id="ARBA00022840"/>
    </source>
</evidence>
<dbReference type="EC" id="6.3.4.2" evidence="3 12"/>
<dbReference type="InterPro" id="IPR027417">
    <property type="entry name" value="P-loop_NTPase"/>
</dbReference>
<proteinExistence type="inferred from homology"/>
<feature type="domain" description="CTP synthase N-terminal" evidence="14">
    <location>
        <begin position="2"/>
        <end position="266"/>
    </location>
</feature>
<dbReference type="CDD" id="cd01746">
    <property type="entry name" value="GATase1_CTP_Synthase"/>
    <property type="match status" value="1"/>
</dbReference>
<keyword evidence="5 12" id="KW-0547">Nucleotide-binding</keyword>
<dbReference type="Pfam" id="PF06418">
    <property type="entry name" value="CTP_synth_N"/>
    <property type="match status" value="1"/>
</dbReference>
<evidence type="ECO:0000256" key="11">
    <source>
        <dbReference type="ARBA" id="ARBA00070745"/>
    </source>
</evidence>
<protein>
    <recommendedName>
        <fullName evidence="11 12">CTP synthase</fullName>
        <ecNumber evidence="3 12">6.3.4.2</ecNumber>
    </recommendedName>
    <alternativeName>
        <fullName evidence="12">UTP--ammonia ligase</fullName>
    </alternativeName>
</protein>
<dbReference type="CDD" id="cd03113">
    <property type="entry name" value="CTPS_N"/>
    <property type="match status" value="1"/>
</dbReference>
<dbReference type="FunFam" id="3.40.50.880:FF:000005">
    <property type="entry name" value="CTP synthase"/>
    <property type="match status" value="1"/>
</dbReference>
<dbReference type="InterPro" id="IPR004468">
    <property type="entry name" value="CTP_synthase"/>
</dbReference>
<dbReference type="GO" id="GO:0044210">
    <property type="term" value="P:'de novo' CTP biosynthetic process"/>
    <property type="evidence" value="ECO:0007669"/>
    <property type="project" value="UniProtKB-UniRule"/>
</dbReference>
<keyword evidence="4 12" id="KW-0436">Ligase</keyword>
<dbReference type="GO" id="GO:0005524">
    <property type="term" value="F:ATP binding"/>
    <property type="evidence" value="ECO:0007669"/>
    <property type="project" value="UniProtKB-KW"/>
</dbReference>
<accession>A0A2K3Q6F2</accession>
<comment type="pathway">
    <text evidence="1 12">Pyrimidine metabolism; CTP biosynthesis via de novo pathway; CTP from UDP: step 2/2.</text>
</comment>
<evidence type="ECO:0000256" key="10">
    <source>
        <dbReference type="ARBA" id="ARBA00054275"/>
    </source>
</evidence>
<name>A0A2K3Q6F2_9HYPO</name>
<evidence type="ECO:0000256" key="3">
    <source>
        <dbReference type="ARBA" id="ARBA00012291"/>
    </source>
</evidence>
<feature type="domain" description="Glutamine amidotransferase" evidence="13">
    <location>
        <begin position="311"/>
        <end position="545"/>
    </location>
</feature>
<keyword evidence="6 12" id="KW-0067">ATP-binding</keyword>
<dbReference type="GO" id="GO:0019856">
    <property type="term" value="P:pyrimidine nucleobase biosynthetic process"/>
    <property type="evidence" value="ECO:0007669"/>
    <property type="project" value="TreeGrafter"/>
</dbReference>
<dbReference type="UniPathway" id="UPA00159">
    <property type="reaction ID" value="UER00277"/>
</dbReference>
<evidence type="ECO:0000256" key="1">
    <source>
        <dbReference type="ARBA" id="ARBA00005171"/>
    </source>
</evidence>
<dbReference type="Proteomes" id="UP000236621">
    <property type="component" value="Unassembled WGS sequence"/>
</dbReference>
<comment type="function">
    <text evidence="10 12">Catalyzes the ATP-dependent amination of UTP to CTP with either L-glutamine or ammonia as the source of nitrogen.</text>
</comment>
<dbReference type="EMBL" id="NRSZ01001131">
    <property type="protein sequence ID" value="PNY23166.1"/>
    <property type="molecule type" value="Genomic_DNA"/>
</dbReference>
<dbReference type="OrthoDB" id="1739076at2759"/>
<evidence type="ECO:0000256" key="9">
    <source>
        <dbReference type="ARBA" id="ARBA00047781"/>
    </source>
</evidence>
<dbReference type="InterPro" id="IPR029062">
    <property type="entry name" value="Class_I_gatase-like"/>
</dbReference>
<dbReference type="GO" id="GO:0003883">
    <property type="term" value="F:CTP synthase activity"/>
    <property type="evidence" value="ECO:0007669"/>
    <property type="project" value="UniProtKB-UniRule"/>
</dbReference>
<evidence type="ECO:0000256" key="12">
    <source>
        <dbReference type="RuleBase" id="RU810713"/>
    </source>
</evidence>
<dbReference type="PROSITE" id="PS51273">
    <property type="entry name" value="GATASE_TYPE_1"/>
    <property type="match status" value="1"/>
</dbReference>
<evidence type="ECO:0000259" key="13">
    <source>
        <dbReference type="Pfam" id="PF00117"/>
    </source>
</evidence>
<dbReference type="STRING" id="45235.A0A2K3Q6F2"/>
<dbReference type="SUPFAM" id="SSF52317">
    <property type="entry name" value="Class I glutamine amidotransferase-like"/>
    <property type="match status" value="1"/>
</dbReference>
<dbReference type="InterPro" id="IPR017456">
    <property type="entry name" value="CTP_synthase_N"/>
</dbReference>
<keyword evidence="7 12" id="KW-0315">Glutamine amidotransferase</keyword>
<comment type="catalytic activity">
    <reaction evidence="9 12">
        <text>UTP + L-glutamine + ATP + H2O = CTP + L-glutamate + ADP + phosphate + 2 H(+)</text>
        <dbReference type="Rhea" id="RHEA:26426"/>
        <dbReference type="ChEBI" id="CHEBI:15377"/>
        <dbReference type="ChEBI" id="CHEBI:15378"/>
        <dbReference type="ChEBI" id="CHEBI:29985"/>
        <dbReference type="ChEBI" id="CHEBI:30616"/>
        <dbReference type="ChEBI" id="CHEBI:37563"/>
        <dbReference type="ChEBI" id="CHEBI:43474"/>
        <dbReference type="ChEBI" id="CHEBI:46398"/>
        <dbReference type="ChEBI" id="CHEBI:58359"/>
        <dbReference type="ChEBI" id="CHEBI:456216"/>
        <dbReference type="EC" id="6.3.4.2"/>
    </reaction>
</comment>
<dbReference type="PANTHER" id="PTHR11550">
    <property type="entry name" value="CTP SYNTHASE"/>
    <property type="match status" value="1"/>
</dbReference>
<dbReference type="InterPro" id="IPR033828">
    <property type="entry name" value="GATase1_CTP_Synthase"/>
</dbReference>
<evidence type="ECO:0000256" key="7">
    <source>
        <dbReference type="ARBA" id="ARBA00022962"/>
    </source>
</evidence>
<dbReference type="GO" id="GO:0005737">
    <property type="term" value="C:cytoplasm"/>
    <property type="evidence" value="ECO:0007669"/>
    <property type="project" value="TreeGrafter"/>
</dbReference>
<reference evidence="15 16" key="1">
    <citation type="submission" date="2017-08" db="EMBL/GenBank/DDBJ databases">
        <title>Harnessing the power of phylogenomics to disentangle the directionality and signatures of interkingdom host jumping in the parasitic fungal genus Tolypocladium.</title>
        <authorList>
            <person name="Quandt C.A."/>
            <person name="Patterson W."/>
            <person name="Spatafora J.W."/>
        </authorList>
    </citation>
    <scope>NUCLEOTIDE SEQUENCE [LARGE SCALE GENOMIC DNA]</scope>
    <source>
        <strain evidence="15 16">CBS 113982</strain>
    </source>
</reference>